<evidence type="ECO:0000313" key="3">
    <source>
        <dbReference type="Proteomes" id="UP000315759"/>
    </source>
</evidence>
<dbReference type="PANTHER" id="PTHR43591:SF24">
    <property type="entry name" value="2-METHOXY-6-POLYPRENYL-1,4-BENZOQUINOL METHYLASE, MITOCHONDRIAL"/>
    <property type="match status" value="1"/>
</dbReference>
<dbReference type="Pfam" id="PF08241">
    <property type="entry name" value="Methyltransf_11"/>
    <property type="match status" value="1"/>
</dbReference>
<protein>
    <submittedName>
        <fullName evidence="2">Class I SAM-dependent methyltransferase</fullName>
    </submittedName>
</protein>
<dbReference type="SUPFAM" id="SSF53335">
    <property type="entry name" value="S-adenosyl-L-methionine-dependent methyltransferases"/>
    <property type="match status" value="1"/>
</dbReference>
<dbReference type="InterPro" id="IPR013216">
    <property type="entry name" value="Methyltransf_11"/>
</dbReference>
<keyword evidence="2" id="KW-0808">Transferase</keyword>
<evidence type="ECO:0000259" key="1">
    <source>
        <dbReference type="Pfam" id="PF08241"/>
    </source>
</evidence>
<dbReference type="Proteomes" id="UP000315759">
    <property type="component" value="Unassembled WGS sequence"/>
</dbReference>
<dbReference type="Gene3D" id="3.40.50.150">
    <property type="entry name" value="Vaccinia Virus protein VP39"/>
    <property type="match status" value="1"/>
</dbReference>
<dbReference type="AlphaFoldDB" id="A0A544VYP9"/>
<organism evidence="2 3">
    <name type="scientific">Mycolicibacterium hodleri</name>
    <dbReference type="NCBI Taxonomy" id="49897"/>
    <lineage>
        <taxon>Bacteria</taxon>
        <taxon>Bacillati</taxon>
        <taxon>Actinomycetota</taxon>
        <taxon>Actinomycetes</taxon>
        <taxon>Mycobacteriales</taxon>
        <taxon>Mycobacteriaceae</taxon>
        <taxon>Mycolicibacterium</taxon>
    </lineage>
</organism>
<name>A0A544VYP9_9MYCO</name>
<dbReference type="RefSeq" id="WP_142553416.1">
    <property type="nucleotide sequence ID" value="NZ_VIFX01000023.1"/>
</dbReference>
<feature type="domain" description="Methyltransferase type 11" evidence="1">
    <location>
        <begin position="51"/>
        <end position="144"/>
    </location>
</feature>
<accession>A0A544VYP9</accession>
<dbReference type="InterPro" id="IPR029063">
    <property type="entry name" value="SAM-dependent_MTases_sf"/>
</dbReference>
<dbReference type="GO" id="GO:0032259">
    <property type="term" value="P:methylation"/>
    <property type="evidence" value="ECO:0007669"/>
    <property type="project" value="UniProtKB-KW"/>
</dbReference>
<evidence type="ECO:0000313" key="2">
    <source>
        <dbReference type="EMBL" id="TQR85117.1"/>
    </source>
</evidence>
<gene>
    <name evidence="2" type="ORF">D8S82_18095</name>
</gene>
<proteinExistence type="predicted"/>
<dbReference type="EMBL" id="VIFX01000023">
    <property type="protein sequence ID" value="TQR85117.1"/>
    <property type="molecule type" value="Genomic_DNA"/>
</dbReference>
<reference evidence="2 3" key="1">
    <citation type="submission" date="2018-10" db="EMBL/GenBank/DDBJ databases">
        <title>Draft genome of Mycobacterium hodleri strain B.</title>
        <authorList>
            <person name="Amande T.J."/>
            <person name="Mcgenity T.J."/>
        </authorList>
    </citation>
    <scope>NUCLEOTIDE SEQUENCE [LARGE SCALE GENOMIC DNA]</scope>
    <source>
        <strain evidence="2 3">B</strain>
    </source>
</reference>
<dbReference type="PANTHER" id="PTHR43591">
    <property type="entry name" value="METHYLTRANSFERASE"/>
    <property type="match status" value="1"/>
</dbReference>
<keyword evidence="2" id="KW-0489">Methyltransferase</keyword>
<dbReference type="CDD" id="cd02440">
    <property type="entry name" value="AdoMet_MTases"/>
    <property type="match status" value="1"/>
</dbReference>
<dbReference type="GO" id="GO:0008757">
    <property type="term" value="F:S-adenosylmethionine-dependent methyltransferase activity"/>
    <property type="evidence" value="ECO:0007669"/>
    <property type="project" value="InterPro"/>
</dbReference>
<sequence>MDDDVQDRELEAKHRALWALGDYRAIADQLVAPLGQVLVTETGVKPGDRVLDVAAGTGNAAIAAALAGATVVASDLCPRLLDEGRSIAAQREVELDWREANAEMLPFADGEFDAVLSCIGVMFAPHHQRAADELLRVCRPGGSIGVLSWTPDGFVGRLFATMKPYVAAPPAGVSAPPLWGSEDHVLGLLGDRVTDVRTERRGLPVDAFDRGEEFREYFKANYGPTIAAYRGLGDDRDRIAALDADIDRLADDALQRRPMEWEYLVVVAKRV</sequence>
<comment type="caution">
    <text evidence="2">The sequence shown here is derived from an EMBL/GenBank/DDBJ whole genome shotgun (WGS) entry which is preliminary data.</text>
</comment>
<keyword evidence="3" id="KW-1185">Reference proteome</keyword>